<evidence type="ECO:0000313" key="4">
    <source>
        <dbReference type="EMBL" id="QDE39948.1"/>
    </source>
</evidence>
<feature type="transmembrane region" description="Helical" evidence="2">
    <location>
        <begin position="166"/>
        <end position="185"/>
    </location>
</feature>
<proteinExistence type="predicted"/>
<dbReference type="InterPro" id="IPR011335">
    <property type="entry name" value="Restrct_endonuc-II-like"/>
</dbReference>
<dbReference type="Proteomes" id="UP000316093">
    <property type="component" value="Chromosome"/>
</dbReference>
<gene>
    <name evidence="4" type="ORF">FIV34_12355</name>
</gene>
<feature type="compositionally biased region" description="Pro residues" evidence="1">
    <location>
        <begin position="194"/>
        <end position="210"/>
    </location>
</feature>
<dbReference type="InterPro" id="IPR007560">
    <property type="entry name" value="Restrct_endonuc_IV_Mrr"/>
</dbReference>
<dbReference type="AlphaFoldDB" id="A0A4Y5Z6T1"/>
<dbReference type="OrthoDB" id="5782056at2"/>
<keyword evidence="4" id="KW-0540">Nuclease</keyword>
<dbReference type="RefSeq" id="WP_139983182.1">
    <property type="nucleotide sequence ID" value="NZ_CP041046.1"/>
</dbReference>
<dbReference type="KEGG" id="lpy:FIV34_12355"/>
<dbReference type="InterPro" id="IPR052906">
    <property type="entry name" value="Type_IV_Methyl-Rstrct_Enzyme"/>
</dbReference>
<dbReference type="Pfam" id="PF04471">
    <property type="entry name" value="Mrr_cat"/>
    <property type="match status" value="1"/>
</dbReference>
<feature type="region of interest" description="Disordered" evidence="1">
    <location>
        <begin position="193"/>
        <end position="218"/>
    </location>
</feature>
<accession>A0A4Y5Z6T1</accession>
<sequence>MAFSAHASDAGDALARLSWQDFEHLLAEHYREQGYRVELVTAHDLKALAHAGLDMRLHRQSETVIVQCGHWDAIFVDLAEVQELLSTMLNEAASRGILVTRGSFTQAARNAVRRQPRVHLVDGDLLRAMLKLPDHLDTAPPGSRPAEKVARTAAAARRRSRGGRSYVIPVVMGVVIASLLGLFAWRAMSTRDGAPPPVAEAAAPPAPAPVAPAAVSPDPGALPPTTAAATTVVPERPVMTSAAARDAEAAARLAHELAERERASREEEAARNRKKTEDALKVMERNTREVGSY</sequence>
<dbReference type="GO" id="GO:0015666">
    <property type="term" value="F:restriction endodeoxyribonuclease activity"/>
    <property type="evidence" value="ECO:0007669"/>
    <property type="project" value="TreeGrafter"/>
</dbReference>
<protein>
    <submittedName>
        <fullName evidence="4">Restriction endonuclease</fullName>
    </submittedName>
</protein>
<dbReference type="SUPFAM" id="SSF52980">
    <property type="entry name" value="Restriction endonuclease-like"/>
    <property type="match status" value="1"/>
</dbReference>
<evidence type="ECO:0000256" key="1">
    <source>
        <dbReference type="SAM" id="MobiDB-lite"/>
    </source>
</evidence>
<feature type="region of interest" description="Disordered" evidence="1">
    <location>
        <begin position="249"/>
        <end position="293"/>
    </location>
</feature>
<dbReference type="Gene3D" id="3.40.1350.10">
    <property type="match status" value="1"/>
</dbReference>
<dbReference type="PANTHER" id="PTHR30015:SF7">
    <property type="entry name" value="TYPE IV METHYL-DIRECTED RESTRICTION ENZYME ECOKMRR"/>
    <property type="match status" value="1"/>
</dbReference>
<organism evidence="4 5">
    <name type="scientific">Luteibacter pinisoli</name>
    <dbReference type="NCBI Taxonomy" id="2589080"/>
    <lineage>
        <taxon>Bacteria</taxon>
        <taxon>Pseudomonadati</taxon>
        <taxon>Pseudomonadota</taxon>
        <taxon>Gammaproteobacteria</taxon>
        <taxon>Lysobacterales</taxon>
        <taxon>Rhodanobacteraceae</taxon>
        <taxon>Luteibacter</taxon>
    </lineage>
</organism>
<dbReference type="GO" id="GO:0003677">
    <property type="term" value="F:DNA binding"/>
    <property type="evidence" value="ECO:0007669"/>
    <property type="project" value="InterPro"/>
</dbReference>
<feature type="domain" description="Restriction endonuclease type IV Mrr" evidence="3">
    <location>
        <begin position="15"/>
        <end position="130"/>
    </location>
</feature>
<evidence type="ECO:0000259" key="3">
    <source>
        <dbReference type="Pfam" id="PF04471"/>
    </source>
</evidence>
<dbReference type="GO" id="GO:0009307">
    <property type="term" value="P:DNA restriction-modification system"/>
    <property type="evidence" value="ECO:0007669"/>
    <property type="project" value="InterPro"/>
</dbReference>
<keyword evidence="4" id="KW-0378">Hydrolase</keyword>
<keyword evidence="2" id="KW-0812">Transmembrane</keyword>
<dbReference type="PANTHER" id="PTHR30015">
    <property type="entry name" value="MRR RESTRICTION SYSTEM PROTEIN"/>
    <property type="match status" value="1"/>
</dbReference>
<keyword evidence="5" id="KW-1185">Reference proteome</keyword>
<dbReference type="EMBL" id="CP041046">
    <property type="protein sequence ID" value="QDE39948.1"/>
    <property type="molecule type" value="Genomic_DNA"/>
</dbReference>
<reference evidence="4 5" key="1">
    <citation type="submission" date="2019-06" db="EMBL/GenBank/DDBJ databases">
        <title>A complete genome sequence for Luteibacter pinisoli MAH-14.</title>
        <authorList>
            <person name="Baltrus D.A."/>
        </authorList>
    </citation>
    <scope>NUCLEOTIDE SEQUENCE [LARGE SCALE GENOMIC DNA]</scope>
    <source>
        <strain evidence="4 5">MAH-14</strain>
    </source>
</reference>
<evidence type="ECO:0000313" key="5">
    <source>
        <dbReference type="Proteomes" id="UP000316093"/>
    </source>
</evidence>
<keyword evidence="2" id="KW-1133">Transmembrane helix</keyword>
<keyword evidence="2" id="KW-0472">Membrane</keyword>
<keyword evidence="4" id="KW-0255">Endonuclease</keyword>
<evidence type="ECO:0000256" key="2">
    <source>
        <dbReference type="SAM" id="Phobius"/>
    </source>
</evidence>
<name>A0A4Y5Z6T1_9GAMM</name>
<dbReference type="InterPro" id="IPR011856">
    <property type="entry name" value="tRNA_endonuc-like_dom_sf"/>
</dbReference>